<reference evidence="2" key="1">
    <citation type="submission" date="2016-10" db="EMBL/GenBank/DDBJ databases">
        <authorList>
            <person name="Varghese N."/>
            <person name="Submissions S."/>
        </authorList>
    </citation>
    <scope>NUCLEOTIDE SEQUENCE [LARGE SCALE GENOMIC DNA]</scope>
    <source>
        <strain evidence="2">CGMCC 1.3566</strain>
    </source>
</reference>
<evidence type="ECO:0000313" key="2">
    <source>
        <dbReference type="Proteomes" id="UP000199095"/>
    </source>
</evidence>
<name>A0A1I0A4Y9_9BACI</name>
<accession>A0A1I0A4Y9</accession>
<keyword evidence="2" id="KW-1185">Reference proteome</keyword>
<dbReference type="Proteomes" id="UP000199095">
    <property type="component" value="Unassembled WGS sequence"/>
</dbReference>
<organism evidence="1 2">
    <name type="scientific">Salinibacillus kushneri</name>
    <dbReference type="NCBI Taxonomy" id="237682"/>
    <lineage>
        <taxon>Bacteria</taxon>
        <taxon>Bacillati</taxon>
        <taxon>Bacillota</taxon>
        <taxon>Bacilli</taxon>
        <taxon>Bacillales</taxon>
        <taxon>Bacillaceae</taxon>
        <taxon>Salinibacillus</taxon>
    </lineage>
</organism>
<protein>
    <submittedName>
        <fullName evidence="1">Uncharacterized protein</fullName>
    </submittedName>
</protein>
<dbReference type="EMBL" id="FOHJ01000002">
    <property type="protein sequence ID" value="SES89194.1"/>
    <property type="molecule type" value="Genomic_DNA"/>
</dbReference>
<gene>
    <name evidence="1" type="ORF">SAMN05421676_10238</name>
</gene>
<sequence>MVLHHNPNYRGKIYLDFIPNENKTVEFLINFQRTMDICVEFQYQWIVKQLVKDIPSTFTTDKDYEQGIDVLKKYVVFSEGGR</sequence>
<dbReference type="RefSeq" id="WP_093131708.1">
    <property type="nucleotide sequence ID" value="NZ_FOHJ01000002.1"/>
</dbReference>
<dbReference type="OrthoDB" id="2969220at2"/>
<evidence type="ECO:0000313" key="1">
    <source>
        <dbReference type="EMBL" id="SES89194.1"/>
    </source>
</evidence>
<dbReference type="AlphaFoldDB" id="A0A1I0A4Y9"/>
<proteinExistence type="predicted"/>